<feature type="coiled-coil region" evidence="14">
    <location>
        <begin position="230"/>
        <end position="314"/>
    </location>
</feature>
<dbReference type="EMBL" id="PDJZ01000002">
    <property type="protein sequence ID" value="RXJ85453.1"/>
    <property type="molecule type" value="Genomic_DNA"/>
</dbReference>
<dbReference type="Gene3D" id="3.30.565.10">
    <property type="entry name" value="Histidine kinase-like ATPase, C-terminal domain"/>
    <property type="match status" value="1"/>
</dbReference>
<dbReference type="AlphaFoldDB" id="A0A4Q0ZG33"/>
<accession>A0A4Q0ZG33</accession>
<keyword evidence="5" id="KW-0597">Phosphoprotein</keyword>
<organism evidence="18 19">
    <name type="scientific">Arcobacter cloacae</name>
    <dbReference type="NCBI Taxonomy" id="1054034"/>
    <lineage>
        <taxon>Bacteria</taxon>
        <taxon>Pseudomonadati</taxon>
        <taxon>Campylobacterota</taxon>
        <taxon>Epsilonproteobacteria</taxon>
        <taxon>Campylobacterales</taxon>
        <taxon>Arcobacteraceae</taxon>
        <taxon>Arcobacter</taxon>
    </lineage>
</organism>
<dbReference type="InterPro" id="IPR029151">
    <property type="entry name" value="Sensor-like_sf"/>
</dbReference>
<dbReference type="EC" id="2.7.13.3" evidence="3"/>
<dbReference type="CDD" id="cd06225">
    <property type="entry name" value="HAMP"/>
    <property type="match status" value="1"/>
</dbReference>
<evidence type="ECO:0000256" key="8">
    <source>
        <dbReference type="ARBA" id="ARBA00022741"/>
    </source>
</evidence>
<sequence length="550" mass="64291">MINKIKPFFTTSIKRRLIITITFAHVFLMSIFVYDLINKQKNFLKKQSIEQVKSLSNMIERNSISWVLSNDFLGLEELISSISKYPNLEYAMILNKEAKVIAHSQKELVNLYLADEISLNFFTSEKIESSILVQNDSIIDYISPIIMEKQHIGWVRIGLNQNLTLQNLKNIFQEGLLFIFLAIIIGYLFSYFLAKNITKDLYDLIKIATQTATGDKKQRSKVYLSRKDELGILSKEINKMLDKIEEDEKKLEITNMQLEKDIVELEILDKKLSELNQDLEKKVEEKTYELKLLNENLEKEIEDEVEQNRQKDNMLFQQSKMASMGEMMENIAHQWRQPLSFISTSASGIKLHKEFNTLSDELLDEAIENIMNSTQFLSNTIDDFRDFYKTDKIKSKFNVKEIIEKTLKLTSSRFTNRAIKVIKDIDEIFVFGFENELIQVFVNILNNARDELEKLPNDERFIFITLKQKEDKVIILIKDNAGGVDEKIINRVFEPYFTTKPDEKGTGIGLYMSKEIITKHFNGKMYVQNEVFNHQEKEYKGANFIIEIPL</sequence>
<keyword evidence="11 15" id="KW-1133">Transmembrane helix</keyword>
<dbReference type="InterPro" id="IPR004358">
    <property type="entry name" value="Sig_transdc_His_kin-like_C"/>
</dbReference>
<evidence type="ECO:0000256" key="15">
    <source>
        <dbReference type="SAM" id="Phobius"/>
    </source>
</evidence>
<dbReference type="InterPro" id="IPR036890">
    <property type="entry name" value="HATPase_C_sf"/>
</dbReference>
<evidence type="ECO:0000256" key="14">
    <source>
        <dbReference type="SAM" id="Coils"/>
    </source>
</evidence>
<feature type="transmembrane region" description="Helical" evidence="15">
    <location>
        <begin position="17"/>
        <end position="37"/>
    </location>
</feature>
<dbReference type="RefSeq" id="WP_128985678.1">
    <property type="nucleotide sequence ID" value="NZ_PDJZ01000002.1"/>
</dbReference>
<dbReference type="SUPFAM" id="SSF55874">
    <property type="entry name" value="ATPase domain of HSP90 chaperone/DNA topoisomerase II/histidine kinase"/>
    <property type="match status" value="1"/>
</dbReference>
<keyword evidence="13 15" id="KW-0472">Membrane</keyword>
<protein>
    <recommendedName>
        <fullName evidence="3">histidine kinase</fullName>
        <ecNumber evidence="3">2.7.13.3</ecNumber>
    </recommendedName>
</protein>
<evidence type="ECO:0000256" key="5">
    <source>
        <dbReference type="ARBA" id="ARBA00022553"/>
    </source>
</evidence>
<dbReference type="InterPro" id="IPR005467">
    <property type="entry name" value="His_kinase_dom"/>
</dbReference>
<name>A0A4Q0ZG33_9BACT</name>
<comment type="caution">
    <text evidence="18">The sequence shown here is derived from an EMBL/GenBank/DDBJ whole genome shotgun (WGS) entry which is preliminary data.</text>
</comment>
<evidence type="ECO:0000256" key="3">
    <source>
        <dbReference type="ARBA" id="ARBA00012438"/>
    </source>
</evidence>
<dbReference type="OrthoDB" id="9805967at2"/>
<dbReference type="Proteomes" id="UP000290870">
    <property type="component" value="Unassembled WGS sequence"/>
</dbReference>
<keyword evidence="14" id="KW-0175">Coiled coil</keyword>
<reference evidence="18 19" key="1">
    <citation type="submission" date="2017-10" db="EMBL/GenBank/DDBJ databases">
        <title>Genomics of the genus Arcobacter.</title>
        <authorList>
            <person name="Perez-Cataluna A."/>
            <person name="Figueras M.J."/>
        </authorList>
    </citation>
    <scope>NUCLEOTIDE SEQUENCE [LARGE SCALE GENOMIC DNA]</scope>
    <source>
        <strain evidence="18 19">F26</strain>
    </source>
</reference>
<feature type="domain" description="Histidine kinase" evidence="16">
    <location>
        <begin position="330"/>
        <end position="550"/>
    </location>
</feature>
<dbReference type="GO" id="GO:0005524">
    <property type="term" value="F:ATP binding"/>
    <property type="evidence" value="ECO:0007669"/>
    <property type="project" value="UniProtKB-KW"/>
</dbReference>
<keyword evidence="12" id="KW-0902">Two-component regulatory system</keyword>
<dbReference type="SUPFAM" id="SSF47384">
    <property type="entry name" value="Homodimeric domain of signal transducing histidine kinase"/>
    <property type="match status" value="1"/>
</dbReference>
<proteinExistence type="predicted"/>
<gene>
    <name evidence="18" type="ORF">CRU90_02425</name>
</gene>
<keyword evidence="4" id="KW-1003">Cell membrane</keyword>
<evidence type="ECO:0000256" key="2">
    <source>
        <dbReference type="ARBA" id="ARBA00004651"/>
    </source>
</evidence>
<evidence type="ECO:0000256" key="1">
    <source>
        <dbReference type="ARBA" id="ARBA00000085"/>
    </source>
</evidence>
<keyword evidence="9" id="KW-0418">Kinase</keyword>
<keyword evidence="10" id="KW-0067">ATP-binding</keyword>
<dbReference type="InterPro" id="IPR033463">
    <property type="entry name" value="sCache_3"/>
</dbReference>
<dbReference type="Gene3D" id="1.10.287.130">
    <property type="match status" value="1"/>
</dbReference>
<dbReference type="SUPFAM" id="SSF103190">
    <property type="entry name" value="Sensory domain-like"/>
    <property type="match status" value="1"/>
</dbReference>
<dbReference type="SUPFAM" id="SSF158472">
    <property type="entry name" value="HAMP domain-like"/>
    <property type="match status" value="1"/>
</dbReference>
<evidence type="ECO:0000313" key="19">
    <source>
        <dbReference type="Proteomes" id="UP000290870"/>
    </source>
</evidence>
<dbReference type="InterPro" id="IPR036097">
    <property type="entry name" value="HisK_dim/P_sf"/>
</dbReference>
<dbReference type="PROSITE" id="PS50885">
    <property type="entry name" value="HAMP"/>
    <property type="match status" value="1"/>
</dbReference>
<dbReference type="Pfam" id="PF00512">
    <property type="entry name" value="HisKA"/>
    <property type="match status" value="1"/>
</dbReference>
<evidence type="ECO:0000259" key="17">
    <source>
        <dbReference type="PROSITE" id="PS50885"/>
    </source>
</evidence>
<evidence type="ECO:0000256" key="7">
    <source>
        <dbReference type="ARBA" id="ARBA00022692"/>
    </source>
</evidence>
<dbReference type="PRINTS" id="PR00344">
    <property type="entry name" value="BCTRLSENSOR"/>
</dbReference>
<dbReference type="CDD" id="cd00082">
    <property type="entry name" value="HisKA"/>
    <property type="match status" value="1"/>
</dbReference>
<comment type="catalytic activity">
    <reaction evidence="1">
        <text>ATP + protein L-histidine = ADP + protein N-phospho-L-histidine.</text>
        <dbReference type="EC" id="2.7.13.3"/>
    </reaction>
</comment>
<evidence type="ECO:0000256" key="11">
    <source>
        <dbReference type="ARBA" id="ARBA00022989"/>
    </source>
</evidence>
<evidence type="ECO:0000256" key="12">
    <source>
        <dbReference type="ARBA" id="ARBA00023012"/>
    </source>
</evidence>
<dbReference type="InterPro" id="IPR050351">
    <property type="entry name" value="BphY/WalK/GraS-like"/>
</dbReference>
<dbReference type="GO" id="GO:0000156">
    <property type="term" value="F:phosphorelay response regulator activity"/>
    <property type="evidence" value="ECO:0007669"/>
    <property type="project" value="TreeGrafter"/>
</dbReference>
<evidence type="ECO:0000256" key="4">
    <source>
        <dbReference type="ARBA" id="ARBA00022475"/>
    </source>
</evidence>
<dbReference type="Pfam" id="PF17203">
    <property type="entry name" value="sCache_3_2"/>
    <property type="match status" value="1"/>
</dbReference>
<dbReference type="SMART" id="SM00387">
    <property type="entry name" value="HATPase_c"/>
    <property type="match status" value="1"/>
</dbReference>
<dbReference type="InterPro" id="IPR003661">
    <property type="entry name" value="HisK_dim/P_dom"/>
</dbReference>
<dbReference type="GO" id="GO:0030295">
    <property type="term" value="F:protein kinase activator activity"/>
    <property type="evidence" value="ECO:0007669"/>
    <property type="project" value="TreeGrafter"/>
</dbReference>
<keyword evidence="7 15" id="KW-0812">Transmembrane</keyword>
<dbReference type="PANTHER" id="PTHR42878:SF7">
    <property type="entry name" value="SENSOR HISTIDINE KINASE GLRK"/>
    <property type="match status" value="1"/>
</dbReference>
<dbReference type="InterPro" id="IPR003660">
    <property type="entry name" value="HAMP_dom"/>
</dbReference>
<dbReference type="PROSITE" id="PS50109">
    <property type="entry name" value="HIS_KIN"/>
    <property type="match status" value="1"/>
</dbReference>
<evidence type="ECO:0000256" key="6">
    <source>
        <dbReference type="ARBA" id="ARBA00022679"/>
    </source>
</evidence>
<dbReference type="GO" id="GO:0005886">
    <property type="term" value="C:plasma membrane"/>
    <property type="evidence" value="ECO:0007669"/>
    <property type="project" value="UniProtKB-SubCell"/>
</dbReference>
<evidence type="ECO:0000259" key="16">
    <source>
        <dbReference type="PROSITE" id="PS50109"/>
    </source>
</evidence>
<comment type="subcellular location">
    <subcellularLocation>
        <location evidence="2">Cell membrane</location>
        <topology evidence="2">Multi-pass membrane protein</topology>
    </subcellularLocation>
</comment>
<dbReference type="Pfam" id="PF02518">
    <property type="entry name" value="HATPase_c"/>
    <property type="match status" value="1"/>
</dbReference>
<feature type="domain" description="HAMP" evidence="17">
    <location>
        <begin position="195"/>
        <end position="249"/>
    </location>
</feature>
<feature type="transmembrane region" description="Helical" evidence="15">
    <location>
        <begin position="175"/>
        <end position="194"/>
    </location>
</feature>
<dbReference type="SMART" id="SM00388">
    <property type="entry name" value="HisKA"/>
    <property type="match status" value="1"/>
</dbReference>
<dbReference type="GO" id="GO:0000155">
    <property type="term" value="F:phosphorelay sensor kinase activity"/>
    <property type="evidence" value="ECO:0007669"/>
    <property type="project" value="InterPro"/>
</dbReference>
<keyword evidence="8" id="KW-0547">Nucleotide-binding</keyword>
<evidence type="ECO:0000256" key="9">
    <source>
        <dbReference type="ARBA" id="ARBA00022777"/>
    </source>
</evidence>
<dbReference type="InterPro" id="IPR003594">
    <property type="entry name" value="HATPase_dom"/>
</dbReference>
<evidence type="ECO:0000313" key="18">
    <source>
        <dbReference type="EMBL" id="RXJ85453.1"/>
    </source>
</evidence>
<evidence type="ECO:0000256" key="10">
    <source>
        <dbReference type="ARBA" id="ARBA00022840"/>
    </source>
</evidence>
<dbReference type="PANTHER" id="PTHR42878">
    <property type="entry name" value="TWO-COMPONENT HISTIDINE KINASE"/>
    <property type="match status" value="1"/>
</dbReference>
<dbReference type="Gene3D" id="6.10.340.10">
    <property type="match status" value="1"/>
</dbReference>
<evidence type="ECO:0000256" key="13">
    <source>
        <dbReference type="ARBA" id="ARBA00023136"/>
    </source>
</evidence>
<dbReference type="GO" id="GO:0007234">
    <property type="term" value="P:osmosensory signaling via phosphorelay pathway"/>
    <property type="evidence" value="ECO:0007669"/>
    <property type="project" value="TreeGrafter"/>
</dbReference>
<keyword evidence="6" id="KW-0808">Transferase</keyword>